<dbReference type="GO" id="GO:0031460">
    <property type="term" value="P:glycine betaine transport"/>
    <property type="evidence" value="ECO:0007669"/>
    <property type="project" value="UniProtKB-ARBA"/>
</dbReference>
<evidence type="ECO:0000256" key="2">
    <source>
        <dbReference type="ARBA" id="ARBA00022448"/>
    </source>
</evidence>
<proteinExistence type="inferred from homology"/>
<dbReference type="OrthoDB" id="9801163at2"/>
<dbReference type="FunFam" id="1.10.3720.10:FF:000001">
    <property type="entry name" value="Glycine betaine ABC transporter, permease"/>
    <property type="match status" value="1"/>
</dbReference>
<dbReference type="PANTHER" id="PTHR30177:SF32">
    <property type="entry name" value="GLYCINE BETAINE UPTAKE SYSTEM PERMEASE PROTEIN YEHW"/>
    <property type="match status" value="1"/>
</dbReference>
<reference evidence="8 9" key="1">
    <citation type="submission" date="2019-03" db="EMBL/GenBank/DDBJ databases">
        <title>Genomic Encyclopedia of Archaeal and Bacterial Type Strains, Phase II (KMG-II): from individual species to whole genera.</title>
        <authorList>
            <person name="Goeker M."/>
        </authorList>
    </citation>
    <scope>NUCLEOTIDE SEQUENCE [LARGE SCALE GENOMIC DNA]</scope>
    <source>
        <strain evidence="8 9">DSM 15388</strain>
    </source>
</reference>
<dbReference type="AlphaFoldDB" id="A0A4R3HU00"/>
<feature type="transmembrane region" description="Helical" evidence="6">
    <location>
        <begin position="93"/>
        <end position="117"/>
    </location>
</feature>
<dbReference type="InterPro" id="IPR051204">
    <property type="entry name" value="ABC_transp_perm/SBD"/>
</dbReference>
<dbReference type="Proteomes" id="UP000295793">
    <property type="component" value="Unassembled WGS sequence"/>
</dbReference>
<evidence type="ECO:0000256" key="5">
    <source>
        <dbReference type="ARBA" id="ARBA00023136"/>
    </source>
</evidence>
<dbReference type="EMBL" id="SLZR01000023">
    <property type="protein sequence ID" value="TCS36686.1"/>
    <property type="molecule type" value="Genomic_DNA"/>
</dbReference>
<feature type="transmembrane region" description="Helical" evidence="6">
    <location>
        <begin position="218"/>
        <end position="237"/>
    </location>
</feature>
<feature type="transmembrane region" description="Helical" evidence="6">
    <location>
        <begin position="123"/>
        <end position="151"/>
    </location>
</feature>
<keyword evidence="4 6" id="KW-1133">Transmembrane helix</keyword>
<evidence type="ECO:0000256" key="3">
    <source>
        <dbReference type="ARBA" id="ARBA00022692"/>
    </source>
</evidence>
<keyword evidence="9" id="KW-1185">Reference proteome</keyword>
<dbReference type="GO" id="GO:0005886">
    <property type="term" value="C:plasma membrane"/>
    <property type="evidence" value="ECO:0007669"/>
    <property type="project" value="UniProtKB-SubCell"/>
</dbReference>
<feature type="domain" description="ABC transmembrane type-1" evidence="7">
    <location>
        <begin position="56"/>
        <end position="237"/>
    </location>
</feature>
<dbReference type="GO" id="GO:0055085">
    <property type="term" value="P:transmembrane transport"/>
    <property type="evidence" value="ECO:0007669"/>
    <property type="project" value="InterPro"/>
</dbReference>
<dbReference type="InterPro" id="IPR035906">
    <property type="entry name" value="MetI-like_sf"/>
</dbReference>
<dbReference type="RefSeq" id="WP_132703711.1">
    <property type="nucleotide sequence ID" value="NZ_SLZR01000023.1"/>
</dbReference>
<feature type="transmembrane region" description="Helical" evidence="6">
    <location>
        <begin position="59"/>
        <end position="81"/>
    </location>
</feature>
<comment type="subcellular location">
    <subcellularLocation>
        <location evidence="1 6">Cell membrane</location>
        <topology evidence="1 6">Multi-pass membrane protein</topology>
    </subcellularLocation>
</comment>
<name>A0A4R3HU00_9GAMM</name>
<evidence type="ECO:0000256" key="4">
    <source>
        <dbReference type="ARBA" id="ARBA00022989"/>
    </source>
</evidence>
<dbReference type="Pfam" id="PF00528">
    <property type="entry name" value="BPD_transp_1"/>
    <property type="match status" value="1"/>
</dbReference>
<comment type="caution">
    <text evidence="8">The sequence shown here is derived from an EMBL/GenBank/DDBJ whole genome shotgun (WGS) entry which is preliminary data.</text>
</comment>
<evidence type="ECO:0000313" key="8">
    <source>
        <dbReference type="EMBL" id="TCS36686.1"/>
    </source>
</evidence>
<protein>
    <submittedName>
        <fullName evidence="8">Osmoprotectant transport system permease protein</fullName>
    </submittedName>
</protein>
<feature type="transmembrane region" description="Helical" evidence="6">
    <location>
        <begin position="172"/>
        <end position="198"/>
    </location>
</feature>
<accession>A0A4R3HU00</accession>
<evidence type="ECO:0000256" key="6">
    <source>
        <dbReference type="RuleBase" id="RU363032"/>
    </source>
</evidence>
<organism evidence="8 9">
    <name type="scientific">Reinekea marinisedimentorum</name>
    <dbReference type="NCBI Taxonomy" id="230495"/>
    <lineage>
        <taxon>Bacteria</taxon>
        <taxon>Pseudomonadati</taxon>
        <taxon>Pseudomonadota</taxon>
        <taxon>Gammaproteobacteria</taxon>
        <taxon>Oceanospirillales</taxon>
        <taxon>Saccharospirillaceae</taxon>
        <taxon>Reinekea</taxon>
    </lineage>
</organism>
<keyword evidence="3 6" id="KW-0812">Transmembrane</keyword>
<feature type="transmembrane region" description="Helical" evidence="6">
    <location>
        <begin position="12"/>
        <end position="39"/>
    </location>
</feature>
<dbReference type="SUPFAM" id="SSF161098">
    <property type="entry name" value="MetI-like"/>
    <property type="match status" value="1"/>
</dbReference>
<comment type="similarity">
    <text evidence="6">Belongs to the binding-protein-dependent transport system permease family.</text>
</comment>
<evidence type="ECO:0000259" key="7">
    <source>
        <dbReference type="PROSITE" id="PS50928"/>
    </source>
</evidence>
<keyword evidence="2 6" id="KW-0813">Transport</keyword>
<dbReference type="PROSITE" id="PS50928">
    <property type="entry name" value="ABC_TM1"/>
    <property type="match status" value="1"/>
</dbReference>
<dbReference type="PANTHER" id="PTHR30177">
    <property type="entry name" value="GLYCINE BETAINE/L-PROLINE TRANSPORT SYSTEM PERMEASE PROTEIN PROW"/>
    <property type="match status" value="1"/>
</dbReference>
<dbReference type="Gene3D" id="1.10.3720.10">
    <property type="entry name" value="MetI-like"/>
    <property type="match status" value="1"/>
</dbReference>
<keyword evidence="5 6" id="KW-0472">Membrane</keyword>
<dbReference type="CDD" id="cd06261">
    <property type="entry name" value="TM_PBP2"/>
    <property type="match status" value="1"/>
</dbReference>
<gene>
    <name evidence="8" type="ORF">BCF53_1238</name>
</gene>
<evidence type="ECO:0000313" key="9">
    <source>
        <dbReference type="Proteomes" id="UP000295793"/>
    </source>
</evidence>
<sequence length="254" mass="26698">MSTQAIKARANQAIWLFLGLLVAFSVGMPHLETVFHALFPKLARPVYLQTSFVDLLFSHIWLVVVSSVISVLIGVGVALFVTRPAGVAFRPLVETVVAICQTFPPVAVLAIAAPLIGMGSSPALIALVLYGLLPVVQSSIAGLTSVNPAVLEAAKGLGMSPFDRLRRVELPLALPVILAGIRISVTINIGTAAIASSVGAKTLGTPIIIGLSGFNTAYVIQGAIVVGLLAITTDMLFELLQQRLERSVNNTEKN</sequence>
<dbReference type="InterPro" id="IPR000515">
    <property type="entry name" value="MetI-like"/>
</dbReference>
<evidence type="ECO:0000256" key="1">
    <source>
        <dbReference type="ARBA" id="ARBA00004651"/>
    </source>
</evidence>